<accession>A0AA46UQE9</accession>
<organism evidence="1 2">
    <name type="scientific">Vibrio parahaemolyticus</name>
    <dbReference type="NCBI Taxonomy" id="670"/>
    <lineage>
        <taxon>Bacteria</taxon>
        <taxon>Pseudomonadati</taxon>
        <taxon>Pseudomonadota</taxon>
        <taxon>Gammaproteobacteria</taxon>
        <taxon>Vibrionales</taxon>
        <taxon>Vibrionaceae</taxon>
        <taxon>Vibrio</taxon>
    </lineage>
</organism>
<gene>
    <name evidence="1" type="ORF">M5598_27690</name>
</gene>
<reference evidence="1" key="1">
    <citation type="submission" date="2022-05" db="EMBL/GenBank/DDBJ databases">
        <title>Megaplasmid of Vibrio parahaemolyticus.</title>
        <authorList>
            <person name="Strauch E."/>
            <person name="Borowiak M."/>
        </authorList>
    </citation>
    <scope>NUCLEOTIDE SEQUENCE</scope>
    <source>
        <strain evidence="1">16-VB00198</strain>
        <plasmid evidence="1">pVP-16-VB00198-1</plasmid>
    </source>
</reference>
<dbReference type="RefSeq" id="WP_053314181.1">
    <property type="nucleotide sequence ID" value="NZ_CP062152.1"/>
</dbReference>
<dbReference type="EMBL" id="CP097357">
    <property type="protein sequence ID" value="UYV29766.1"/>
    <property type="molecule type" value="Genomic_DNA"/>
</dbReference>
<evidence type="ECO:0000313" key="1">
    <source>
        <dbReference type="EMBL" id="UYV29766.1"/>
    </source>
</evidence>
<dbReference type="AlphaFoldDB" id="A0AA46UQE9"/>
<protein>
    <submittedName>
        <fullName evidence="1">Uncharacterized protein</fullName>
    </submittedName>
</protein>
<name>A0AA46UQE9_VIBPH</name>
<geneLocation type="plasmid" evidence="1 2">
    <name>pVP-16-VB00198-1</name>
</geneLocation>
<keyword evidence="1" id="KW-0614">Plasmid</keyword>
<evidence type="ECO:0000313" key="2">
    <source>
        <dbReference type="Proteomes" id="UP001163036"/>
    </source>
</evidence>
<proteinExistence type="predicted"/>
<dbReference type="Proteomes" id="UP001163036">
    <property type="component" value="Plasmid pVP-16-VB00198-1"/>
</dbReference>
<sequence length="165" mass="18475">MTTSVISLEHAVISNNELRIIGASTSFAGEKRIDIPSVKALQDKLKSVIQLARTHGAKIKGQNAMKSELSNLDSTVSDLTVKYHALFDSAVDFWKGKVDLSSKTIPNYNIDALNDGYEIRNEMMELFHHDQPLSKILEVNRRLSDIENSIMRSKNPSDITFTLQV</sequence>